<gene>
    <name evidence="2" type="ORF">KK137_15240</name>
</gene>
<feature type="transmembrane region" description="Helical" evidence="1">
    <location>
        <begin position="149"/>
        <end position="165"/>
    </location>
</feature>
<evidence type="ECO:0000256" key="1">
    <source>
        <dbReference type="SAM" id="Phobius"/>
    </source>
</evidence>
<reference evidence="2 3" key="1">
    <citation type="submission" date="2021-05" db="EMBL/GenBank/DDBJ databases">
        <title>Croceibacterium sp. LX-88 genome sequence.</title>
        <authorList>
            <person name="Luo X."/>
        </authorList>
    </citation>
    <scope>NUCLEOTIDE SEQUENCE [LARGE SCALE GENOMIC DNA]</scope>
    <source>
        <strain evidence="2 3">LX-88</strain>
    </source>
</reference>
<name>A0ABS5W7G7_9SPHN</name>
<keyword evidence="1" id="KW-0472">Membrane</keyword>
<feature type="transmembrane region" description="Helical" evidence="1">
    <location>
        <begin position="194"/>
        <end position="223"/>
    </location>
</feature>
<feature type="transmembrane region" description="Helical" evidence="1">
    <location>
        <begin position="109"/>
        <end position="137"/>
    </location>
</feature>
<evidence type="ECO:0000313" key="2">
    <source>
        <dbReference type="EMBL" id="MBT2135693.1"/>
    </source>
</evidence>
<proteinExistence type="predicted"/>
<dbReference type="RefSeq" id="WP_214537374.1">
    <property type="nucleotide sequence ID" value="NZ_JAHFVK010000002.1"/>
</dbReference>
<organism evidence="2 3">
    <name type="scientific">Croceibacterium selenioxidans</name>
    <dbReference type="NCBI Taxonomy" id="2838833"/>
    <lineage>
        <taxon>Bacteria</taxon>
        <taxon>Pseudomonadati</taxon>
        <taxon>Pseudomonadota</taxon>
        <taxon>Alphaproteobacteria</taxon>
        <taxon>Sphingomonadales</taxon>
        <taxon>Erythrobacteraceae</taxon>
        <taxon>Croceibacterium</taxon>
    </lineage>
</organism>
<feature type="transmembrane region" description="Helical" evidence="1">
    <location>
        <begin position="17"/>
        <end position="35"/>
    </location>
</feature>
<keyword evidence="1" id="KW-0812">Transmembrane</keyword>
<evidence type="ECO:0000313" key="3">
    <source>
        <dbReference type="Proteomes" id="UP000811255"/>
    </source>
</evidence>
<dbReference type="Proteomes" id="UP000811255">
    <property type="component" value="Unassembled WGS sequence"/>
</dbReference>
<evidence type="ECO:0008006" key="4">
    <source>
        <dbReference type="Google" id="ProtNLM"/>
    </source>
</evidence>
<feature type="transmembrane region" description="Helical" evidence="1">
    <location>
        <begin position="283"/>
        <end position="303"/>
    </location>
</feature>
<feature type="transmembrane region" description="Helical" evidence="1">
    <location>
        <begin position="230"/>
        <end position="249"/>
    </location>
</feature>
<protein>
    <recommendedName>
        <fullName evidence="4">DUF2029 domain-containing protein</fullName>
    </recommendedName>
</protein>
<keyword evidence="3" id="KW-1185">Reference proteome</keyword>
<keyword evidence="1" id="KW-1133">Transmembrane helix</keyword>
<sequence>MNGTAPDWRRFAHWPRGAALGVLAAFALLLGLAVITARQPVHVQSDAALSGPAQVSAADTIERDEDLRLYDRIAERVAAGEDYYQAAVEEQRARGFPVRPGLTVRLPTLALLTATLGQPGMVALAALLGLAVLAAWWRRLGSEPGSGDKRVICMLLLVIGSSLALKPQYLVLHELWAGLLLALSFALHRPGRWIGAWVAAALALALRELALPFVLLMGALALWRRDWREAAAWAGLVGLFVAGMVLHLSQASQVVSPEDPASPAWLVLRGLRGWTSNLQLNSVLQYLPAWLAAPLALLPLIGWISWRSDAGIFGTLLHSGYGLFFMLAGRDNNFYWALVVIPTWFLGLAFMPGALRDLWRAALGKT</sequence>
<accession>A0ABS5W7G7</accession>
<feature type="transmembrane region" description="Helical" evidence="1">
    <location>
        <begin position="310"/>
        <end position="328"/>
    </location>
</feature>
<feature type="transmembrane region" description="Helical" evidence="1">
    <location>
        <begin position="334"/>
        <end position="355"/>
    </location>
</feature>
<comment type="caution">
    <text evidence="2">The sequence shown here is derived from an EMBL/GenBank/DDBJ whole genome shotgun (WGS) entry which is preliminary data.</text>
</comment>
<dbReference type="EMBL" id="JAHFVK010000002">
    <property type="protein sequence ID" value="MBT2135693.1"/>
    <property type="molecule type" value="Genomic_DNA"/>
</dbReference>